<protein>
    <submittedName>
        <fullName evidence="2">Uncharacterized protein</fullName>
    </submittedName>
</protein>
<evidence type="ECO:0000313" key="2">
    <source>
        <dbReference type="EMBL" id="EYB98015.1"/>
    </source>
</evidence>
<organism evidence="2 3">
    <name type="scientific">Ancylostoma ceylanicum</name>
    <dbReference type="NCBI Taxonomy" id="53326"/>
    <lineage>
        <taxon>Eukaryota</taxon>
        <taxon>Metazoa</taxon>
        <taxon>Ecdysozoa</taxon>
        <taxon>Nematoda</taxon>
        <taxon>Chromadorea</taxon>
        <taxon>Rhabditida</taxon>
        <taxon>Rhabditina</taxon>
        <taxon>Rhabditomorpha</taxon>
        <taxon>Strongyloidea</taxon>
        <taxon>Ancylostomatidae</taxon>
        <taxon>Ancylostomatinae</taxon>
        <taxon>Ancylostoma</taxon>
    </lineage>
</organism>
<name>A0A016T5P0_9BILA</name>
<gene>
    <name evidence="2" type="primary">Acey_s0134.g1807</name>
    <name evidence="2" type="ORF">Y032_0134g1807</name>
</gene>
<keyword evidence="1" id="KW-0812">Transmembrane</keyword>
<reference evidence="3" key="1">
    <citation type="journal article" date="2015" name="Nat. Genet.">
        <title>The genome and transcriptome of the zoonotic hookworm Ancylostoma ceylanicum identify infection-specific gene families.</title>
        <authorList>
            <person name="Schwarz E.M."/>
            <person name="Hu Y."/>
            <person name="Antoshechkin I."/>
            <person name="Miller M.M."/>
            <person name="Sternberg P.W."/>
            <person name="Aroian R.V."/>
        </authorList>
    </citation>
    <scope>NUCLEOTIDE SEQUENCE</scope>
    <source>
        <strain evidence="3">HY135</strain>
    </source>
</reference>
<feature type="transmembrane region" description="Helical" evidence="1">
    <location>
        <begin position="36"/>
        <end position="54"/>
    </location>
</feature>
<dbReference type="EMBL" id="JARK01001470">
    <property type="protein sequence ID" value="EYB98015.1"/>
    <property type="molecule type" value="Genomic_DNA"/>
</dbReference>
<evidence type="ECO:0000256" key="1">
    <source>
        <dbReference type="SAM" id="Phobius"/>
    </source>
</evidence>
<evidence type="ECO:0000313" key="3">
    <source>
        <dbReference type="Proteomes" id="UP000024635"/>
    </source>
</evidence>
<dbReference type="Proteomes" id="UP000024635">
    <property type="component" value="Unassembled WGS sequence"/>
</dbReference>
<comment type="caution">
    <text evidence="2">The sequence shown here is derived from an EMBL/GenBank/DDBJ whole genome shotgun (WGS) entry which is preliminary data.</text>
</comment>
<sequence>MGGIATLFCTILTALTFKKGYETVGQSAAFKAAEKRILLYTASNCLVTMLMFGLQSWRLFAQLMILITGDTSNQSTMLSWFFSHVGCPFSSSSTLLISIC</sequence>
<keyword evidence="1" id="KW-1133">Transmembrane helix</keyword>
<keyword evidence="1" id="KW-0472">Membrane</keyword>
<accession>A0A016T5P0</accession>
<keyword evidence="3" id="KW-1185">Reference proteome</keyword>
<dbReference type="AlphaFoldDB" id="A0A016T5P0"/>
<proteinExistence type="predicted"/>